<feature type="compositionally biased region" description="Polar residues" evidence="1">
    <location>
        <begin position="163"/>
        <end position="181"/>
    </location>
</feature>
<name>A0AAV2I3M2_LYMST</name>
<organism evidence="3 4">
    <name type="scientific">Lymnaea stagnalis</name>
    <name type="common">Great pond snail</name>
    <name type="synonym">Helix stagnalis</name>
    <dbReference type="NCBI Taxonomy" id="6523"/>
    <lineage>
        <taxon>Eukaryota</taxon>
        <taxon>Metazoa</taxon>
        <taxon>Spiralia</taxon>
        <taxon>Lophotrochozoa</taxon>
        <taxon>Mollusca</taxon>
        <taxon>Gastropoda</taxon>
        <taxon>Heterobranchia</taxon>
        <taxon>Euthyneura</taxon>
        <taxon>Panpulmonata</taxon>
        <taxon>Hygrophila</taxon>
        <taxon>Lymnaeoidea</taxon>
        <taxon>Lymnaeidae</taxon>
        <taxon>Lymnaea</taxon>
    </lineage>
</organism>
<evidence type="ECO:0000256" key="2">
    <source>
        <dbReference type="SAM" id="Phobius"/>
    </source>
</evidence>
<proteinExistence type="predicted"/>
<dbReference type="Proteomes" id="UP001497497">
    <property type="component" value="Unassembled WGS sequence"/>
</dbReference>
<reference evidence="3 4" key="1">
    <citation type="submission" date="2024-04" db="EMBL/GenBank/DDBJ databases">
        <authorList>
            <consortium name="Genoscope - CEA"/>
            <person name="William W."/>
        </authorList>
    </citation>
    <scope>NUCLEOTIDE SEQUENCE [LARGE SCALE GENOMIC DNA]</scope>
</reference>
<accession>A0AAV2I3M2</accession>
<keyword evidence="2" id="KW-0472">Membrane</keyword>
<feature type="region of interest" description="Disordered" evidence="1">
    <location>
        <begin position="112"/>
        <end position="231"/>
    </location>
</feature>
<sequence length="231" mass="26065">MTHLGDMNKLYNRTECTFAFLKPYNGHVPPDVAISDVPVIEELFNALLLLVLLFEMLMKKWRRRKALEREKMIAETSSSEMLLFDLGFSIPRVLTLPNIREELISRLSRNRKSIKKGDDKSSMKSTYSVTSDENKREDGKDPRKNYIFGDAPNRRDPAKDVITVTSTAETLNSSDVKAQSSQEEKLKTRPLARDKGSAVSTSSKEGKDPAKDGAPIPNQDIDLESENNSRT</sequence>
<keyword evidence="2" id="KW-1133">Transmembrane helix</keyword>
<feature type="compositionally biased region" description="Basic and acidic residues" evidence="1">
    <location>
        <begin position="132"/>
        <end position="144"/>
    </location>
</feature>
<dbReference type="AlphaFoldDB" id="A0AAV2I3M2"/>
<evidence type="ECO:0000256" key="1">
    <source>
        <dbReference type="SAM" id="MobiDB-lite"/>
    </source>
</evidence>
<evidence type="ECO:0000313" key="4">
    <source>
        <dbReference type="Proteomes" id="UP001497497"/>
    </source>
</evidence>
<feature type="transmembrane region" description="Helical" evidence="2">
    <location>
        <begin position="43"/>
        <end position="61"/>
    </location>
</feature>
<dbReference type="EMBL" id="CAXITT010000366">
    <property type="protein sequence ID" value="CAL1540001.1"/>
    <property type="molecule type" value="Genomic_DNA"/>
</dbReference>
<protein>
    <submittedName>
        <fullName evidence="3">Uncharacterized protein</fullName>
    </submittedName>
</protein>
<feature type="non-terminal residue" evidence="3">
    <location>
        <position position="231"/>
    </location>
</feature>
<gene>
    <name evidence="3" type="ORF">GSLYS_00013734001</name>
</gene>
<comment type="caution">
    <text evidence="3">The sequence shown here is derived from an EMBL/GenBank/DDBJ whole genome shotgun (WGS) entry which is preliminary data.</text>
</comment>
<keyword evidence="4" id="KW-1185">Reference proteome</keyword>
<evidence type="ECO:0000313" key="3">
    <source>
        <dbReference type="EMBL" id="CAL1540001.1"/>
    </source>
</evidence>
<keyword evidence="2" id="KW-0812">Transmembrane</keyword>
<feature type="compositionally biased region" description="Basic and acidic residues" evidence="1">
    <location>
        <begin position="182"/>
        <end position="196"/>
    </location>
</feature>